<evidence type="ECO:0000256" key="4">
    <source>
        <dbReference type="ARBA" id="ARBA00022617"/>
    </source>
</evidence>
<dbReference type="InterPro" id="IPR001128">
    <property type="entry name" value="Cyt_P450"/>
</dbReference>
<dbReference type="Gene3D" id="1.10.630.10">
    <property type="entry name" value="Cytochrome P450"/>
    <property type="match status" value="1"/>
</dbReference>
<dbReference type="AlphaFoldDB" id="A0A166AZF4"/>
<dbReference type="STRING" id="1314776.A0A166AZF4"/>
<dbReference type="PRINTS" id="PR00463">
    <property type="entry name" value="EP450I"/>
</dbReference>
<reference evidence="11 12" key="1">
    <citation type="journal article" date="2016" name="Mol. Biol. Evol.">
        <title>Comparative Genomics of Early-Diverging Mushroom-Forming Fungi Provides Insights into the Origins of Lignocellulose Decay Capabilities.</title>
        <authorList>
            <person name="Nagy L.G."/>
            <person name="Riley R."/>
            <person name="Tritt A."/>
            <person name="Adam C."/>
            <person name="Daum C."/>
            <person name="Floudas D."/>
            <person name="Sun H."/>
            <person name="Yadav J.S."/>
            <person name="Pangilinan J."/>
            <person name="Larsson K.H."/>
            <person name="Matsuura K."/>
            <person name="Barry K."/>
            <person name="Labutti K."/>
            <person name="Kuo R."/>
            <person name="Ohm R.A."/>
            <person name="Bhattacharya S.S."/>
            <person name="Shirouzu T."/>
            <person name="Yoshinaga Y."/>
            <person name="Martin F.M."/>
            <person name="Grigoriev I.V."/>
            <person name="Hibbett D.S."/>
        </authorList>
    </citation>
    <scope>NUCLEOTIDE SEQUENCE [LARGE SCALE GENOMIC DNA]</scope>
    <source>
        <strain evidence="11 12">HHB10207 ss-3</strain>
    </source>
</reference>
<gene>
    <name evidence="11" type="ORF">SISSUDRAFT_1130821</name>
</gene>
<proteinExistence type="inferred from homology"/>
<dbReference type="GO" id="GO:0004497">
    <property type="term" value="F:monooxygenase activity"/>
    <property type="evidence" value="ECO:0007669"/>
    <property type="project" value="UniProtKB-KW"/>
</dbReference>
<evidence type="ECO:0000256" key="7">
    <source>
        <dbReference type="ARBA" id="ARBA00023004"/>
    </source>
</evidence>
<dbReference type="InterPro" id="IPR002401">
    <property type="entry name" value="Cyt_P450_E_grp-I"/>
</dbReference>
<dbReference type="PANTHER" id="PTHR24305">
    <property type="entry name" value="CYTOCHROME P450"/>
    <property type="match status" value="1"/>
</dbReference>
<evidence type="ECO:0000313" key="12">
    <source>
        <dbReference type="Proteomes" id="UP000076798"/>
    </source>
</evidence>
<organism evidence="11 12">
    <name type="scientific">Sistotremastrum suecicum HHB10207 ss-3</name>
    <dbReference type="NCBI Taxonomy" id="1314776"/>
    <lineage>
        <taxon>Eukaryota</taxon>
        <taxon>Fungi</taxon>
        <taxon>Dikarya</taxon>
        <taxon>Basidiomycota</taxon>
        <taxon>Agaricomycotina</taxon>
        <taxon>Agaricomycetes</taxon>
        <taxon>Sistotremastrales</taxon>
        <taxon>Sistotremastraceae</taxon>
        <taxon>Sistotremastrum</taxon>
    </lineage>
</organism>
<comment type="cofactor">
    <cofactor evidence="1 9">
        <name>heme</name>
        <dbReference type="ChEBI" id="CHEBI:30413"/>
    </cofactor>
</comment>
<feature type="binding site" description="axial binding residue" evidence="9">
    <location>
        <position position="484"/>
    </location>
    <ligand>
        <name>heme</name>
        <dbReference type="ChEBI" id="CHEBI:30413"/>
    </ligand>
    <ligandPart>
        <name>Fe</name>
        <dbReference type="ChEBI" id="CHEBI:18248"/>
    </ligandPart>
</feature>
<keyword evidence="5 9" id="KW-0479">Metal-binding</keyword>
<evidence type="ECO:0000256" key="9">
    <source>
        <dbReference type="PIRSR" id="PIRSR602401-1"/>
    </source>
</evidence>
<evidence type="ECO:0000256" key="10">
    <source>
        <dbReference type="RuleBase" id="RU000461"/>
    </source>
</evidence>
<evidence type="ECO:0000313" key="11">
    <source>
        <dbReference type="EMBL" id="KZT35850.1"/>
    </source>
</evidence>
<evidence type="ECO:0000256" key="8">
    <source>
        <dbReference type="ARBA" id="ARBA00023033"/>
    </source>
</evidence>
<sequence length="547" mass="61264">MSSWLENSPFLLVSAASCTVILVIFLIAVAKSQISSIRNIPAPKSPSWFIGHLGVLLRSEPGVPEREWFNELGHTWRLKGTLGSDVLMTADPKAIQFILQTSGYSFQRPALSRTMMGLITGPSILWAEQDTHKRHRKVMLPAFGMPEARVLSPVFRHAVLKMAKVWKQAIDISKDATVVNIPASLARATLDALGEAAFEYDFGSVENKENELANHYQNLFLKTRSQPKFKKVLFENLASAIIPLQVLKLVKYIPTSGIRYANRSLELSNSVASELVSQKENDIEKDKSGKDVMTLLVKSNNSEMDKTKLSAEEMLAQMSALMIAGHETTSNTITWTLWELSKAPKIQSKLRDEIRYFVNEASSRGLDQIPPEDYEKMTYTTAVLKETLRYHNVVPMVSREAAKDCVIPLSKPITATTGEVLTQIPVRKGTKVFPSISQYNRLTEIWGENADSFWPERWLTPTNPELRVGAYANLASFGAGIHACIGWRFAVVEMQTFLIELMDAFEFQLTEDAKHIRRERAAVMVPLVLGQESRGVQLPLKVSLAKE</sequence>
<evidence type="ECO:0000256" key="5">
    <source>
        <dbReference type="ARBA" id="ARBA00022723"/>
    </source>
</evidence>
<keyword evidence="12" id="KW-1185">Reference proteome</keyword>
<dbReference type="EMBL" id="KV428126">
    <property type="protein sequence ID" value="KZT35850.1"/>
    <property type="molecule type" value="Genomic_DNA"/>
</dbReference>
<dbReference type="GO" id="GO:0016705">
    <property type="term" value="F:oxidoreductase activity, acting on paired donors, with incorporation or reduction of molecular oxygen"/>
    <property type="evidence" value="ECO:0007669"/>
    <property type="project" value="InterPro"/>
</dbReference>
<comment type="similarity">
    <text evidence="3 10">Belongs to the cytochrome P450 family.</text>
</comment>
<keyword evidence="6 10" id="KW-0560">Oxidoreductase</keyword>
<dbReference type="PROSITE" id="PS00086">
    <property type="entry name" value="CYTOCHROME_P450"/>
    <property type="match status" value="1"/>
</dbReference>
<dbReference type="PANTHER" id="PTHR24305:SF166">
    <property type="entry name" value="CYTOCHROME P450 12A4, MITOCHONDRIAL-RELATED"/>
    <property type="match status" value="1"/>
</dbReference>
<accession>A0A166AZF4</accession>
<keyword evidence="8 10" id="KW-0503">Monooxygenase</keyword>
<keyword evidence="4 9" id="KW-0349">Heme</keyword>
<dbReference type="Pfam" id="PF00067">
    <property type="entry name" value="p450"/>
    <property type="match status" value="1"/>
</dbReference>
<dbReference type="InterPro" id="IPR036396">
    <property type="entry name" value="Cyt_P450_sf"/>
</dbReference>
<dbReference type="InterPro" id="IPR017972">
    <property type="entry name" value="Cyt_P450_CS"/>
</dbReference>
<dbReference type="PRINTS" id="PR00385">
    <property type="entry name" value="P450"/>
</dbReference>
<evidence type="ECO:0000256" key="1">
    <source>
        <dbReference type="ARBA" id="ARBA00001971"/>
    </source>
</evidence>
<dbReference type="OrthoDB" id="1470350at2759"/>
<dbReference type="GO" id="GO:0005506">
    <property type="term" value="F:iron ion binding"/>
    <property type="evidence" value="ECO:0007669"/>
    <property type="project" value="InterPro"/>
</dbReference>
<protein>
    <submittedName>
        <fullName evidence="11">Cytochrome P450</fullName>
    </submittedName>
</protein>
<dbReference type="Proteomes" id="UP000076798">
    <property type="component" value="Unassembled WGS sequence"/>
</dbReference>
<dbReference type="InterPro" id="IPR050121">
    <property type="entry name" value="Cytochrome_P450_monoxygenase"/>
</dbReference>
<name>A0A166AZF4_9AGAM</name>
<evidence type="ECO:0000256" key="6">
    <source>
        <dbReference type="ARBA" id="ARBA00023002"/>
    </source>
</evidence>
<evidence type="ECO:0000256" key="2">
    <source>
        <dbReference type="ARBA" id="ARBA00005179"/>
    </source>
</evidence>
<dbReference type="GO" id="GO:0020037">
    <property type="term" value="F:heme binding"/>
    <property type="evidence" value="ECO:0007669"/>
    <property type="project" value="InterPro"/>
</dbReference>
<comment type="pathway">
    <text evidence="2">Secondary metabolite biosynthesis.</text>
</comment>
<dbReference type="SUPFAM" id="SSF48264">
    <property type="entry name" value="Cytochrome P450"/>
    <property type="match status" value="1"/>
</dbReference>
<evidence type="ECO:0000256" key="3">
    <source>
        <dbReference type="ARBA" id="ARBA00010617"/>
    </source>
</evidence>
<keyword evidence="7 9" id="KW-0408">Iron</keyword>